<comment type="caution">
    <text evidence="6">The sequence shown here is derived from an EMBL/GenBank/DDBJ whole genome shotgun (WGS) entry which is preliminary data.</text>
</comment>
<evidence type="ECO:0000259" key="5">
    <source>
        <dbReference type="PROSITE" id="PS50118"/>
    </source>
</evidence>
<feature type="region of interest" description="Disordered" evidence="4">
    <location>
        <begin position="93"/>
        <end position="122"/>
    </location>
</feature>
<dbReference type="PROSITE" id="PS50118">
    <property type="entry name" value="HMG_BOX_2"/>
    <property type="match status" value="1"/>
</dbReference>
<dbReference type="Gene3D" id="1.10.30.10">
    <property type="entry name" value="High mobility group box domain"/>
    <property type="match status" value="1"/>
</dbReference>
<evidence type="ECO:0000313" key="7">
    <source>
        <dbReference type="Proteomes" id="UP000439903"/>
    </source>
</evidence>
<dbReference type="InterPro" id="IPR036910">
    <property type="entry name" value="HMG_box_dom_sf"/>
</dbReference>
<dbReference type="GO" id="GO:0000978">
    <property type="term" value="F:RNA polymerase II cis-regulatory region sequence-specific DNA binding"/>
    <property type="evidence" value="ECO:0007669"/>
    <property type="project" value="TreeGrafter"/>
</dbReference>
<dbReference type="OrthoDB" id="6247875at2759"/>
<evidence type="ECO:0000256" key="3">
    <source>
        <dbReference type="PROSITE-ProRule" id="PRU00267"/>
    </source>
</evidence>
<protein>
    <submittedName>
        <fullName evidence="6">MATA-HMG</fullName>
    </submittedName>
</protein>
<feature type="compositionally biased region" description="Basic residues" evidence="4">
    <location>
        <begin position="99"/>
        <end position="111"/>
    </location>
</feature>
<dbReference type="InterPro" id="IPR009071">
    <property type="entry name" value="HMG_box_dom"/>
</dbReference>
<dbReference type="AlphaFoldDB" id="A0A8H4AT28"/>
<keyword evidence="3" id="KW-0539">Nucleus</keyword>
<reference evidence="6 7" key="1">
    <citation type="journal article" date="2019" name="Environ. Microbiol.">
        <title>At the nexus of three kingdoms: the genome of the mycorrhizal fungus Gigaspora margarita provides insights into plant, endobacterial and fungal interactions.</title>
        <authorList>
            <person name="Venice F."/>
            <person name="Ghignone S."/>
            <person name="Salvioli di Fossalunga A."/>
            <person name="Amselem J."/>
            <person name="Novero M."/>
            <person name="Xianan X."/>
            <person name="Sedzielewska Toro K."/>
            <person name="Morin E."/>
            <person name="Lipzen A."/>
            <person name="Grigoriev I.V."/>
            <person name="Henrissat B."/>
            <person name="Martin F.M."/>
            <person name="Bonfante P."/>
        </authorList>
    </citation>
    <scope>NUCLEOTIDE SEQUENCE [LARGE SCALE GENOMIC DNA]</scope>
    <source>
        <strain evidence="6 7">BEG34</strain>
    </source>
</reference>
<dbReference type="Pfam" id="PF00505">
    <property type="entry name" value="HMG_box"/>
    <property type="match status" value="1"/>
</dbReference>
<evidence type="ECO:0000313" key="6">
    <source>
        <dbReference type="EMBL" id="KAF0530124.1"/>
    </source>
</evidence>
<dbReference type="InterPro" id="IPR050140">
    <property type="entry name" value="SRY-related_HMG-box_TF-like"/>
</dbReference>
<dbReference type="GO" id="GO:0005634">
    <property type="term" value="C:nucleus"/>
    <property type="evidence" value="ECO:0007669"/>
    <property type="project" value="UniProtKB-UniRule"/>
</dbReference>
<evidence type="ECO:0000256" key="2">
    <source>
        <dbReference type="ARBA" id="ARBA00023163"/>
    </source>
</evidence>
<sequence>MSNSINPEETVNVLLLYLMQLQYLAIQFIETIRNELLSKNDAKQSGIVAANRNISNNEVSKEIGDMWHKEPLDVKMKFQVMANIAKLNHMQKYPEYKYRPRRPHEKKRRSKRNCESSINETK</sequence>
<dbReference type="PANTHER" id="PTHR10270:SF161">
    <property type="entry name" value="SEX-DETERMINING REGION Y PROTEIN"/>
    <property type="match status" value="1"/>
</dbReference>
<dbReference type="GO" id="GO:0001228">
    <property type="term" value="F:DNA-binding transcription activator activity, RNA polymerase II-specific"/>
    <property type="evidence" value="ECO:0007669"/>
    <property type="project" value="TreeGrafter"/>
</dbReference>
<keyword evidence="2" id="KW-0804">Transcription</keyword>
<evidence type="ECO:0000256" key="1">
    <source>
        <dbReference type="ARBA" id="ARBA00023125"/>
    </source>
</evidence>
<accession>A0A8H4AT28</accession>
<feature type="domain" description="HMG box" evidence="5">
    <location>
        <begin position="7"/>
        <end position="97"/>
    </location>
</feature>
<proteinExistence type="predicted"/>
<name>A0A8H4AT28_GIGMA</name>
<dbReference type="SUPFAM" id="SSF47095">
    <property type="entry name" value="HMG-box"/>
    <property type="match status" value="1"/>
</dbReference>
<keyword evidence="7" id="KW-1185">Reference proteome</keyword>
<dbReference type="Proteomes" id="UP000439903">
    <property type="component" value="Unassembled WGS sequence"/>
</dbReference>
<evidence type="ECO:0000256" key="4">
    <source>
        <dbReference type="SAM" id="MobiDB-lite"/>
    </source>
</evidence>
<organism evidence="6 7">
    <name type="scientific">Gigaspora margarita</name>
    <dbReference type="NCBI Taxonomy" id="4874"/>
    <lineage>
        <taxon>Eukaryota</taxon>
        <taxon>Fungi</taxon>
        <taxon>Fungi incertae sedis</taxon>
        <taxon>Mucoromycota</taxon>
        <taxon>Glomeromycotina</taxon>
        <taxon>Glomeromycetes</taxon>
        <taxon>Diversisporales</taxon>
        <taxon>Gigasporaceae</taxon>
        <taxon>Gigaspora</taxon>
    </lineage>
</organism>
<dbReference type="EMBL" id="WTPW01000252">
    <property type="protein sequence ID" value="KAF0530124.1"/>
    <property type="molecule type" value="Genomic_DNA"/>
</dbReference>
<keyword evidence="1 3" id="KW-0238">DNA-binding</keyword>
<dbReference type="GO" id="GO:0030154">
    <property type="term" value="P:cell differentiation"/>
    <property type="evidence" value="ECO:0007669"/>
    <property type="project" value="TreeGrafter"/>
</dbReference>
<dbReference type="GO" id="GO:0000122">
    <property type="term" value="P:negative regulation of transcription by RNA polymerase II"/>
    <property type="evidence" value="ECO:0007669"/>
    <property type="project" value="TreeGrafter"/>
</dbReference>
<dbReference type="PANTHER" id="PTHR10270">
    <property type="entry name" value="SOX TRANSCRIPTION FACTOR"/>
    <property type="match status" value="1"/>
</dbReference>
<gene>
    <name evidence="6" type="ORF">F8M41_012366</name>
</gene>
<dbReference type="SMART" id="SM00398">
    <property type="entry name" value="HMG"/>
    <property type="match status" value="1"/>
</dbReference>
<feature type="DNA-binding region" description="HMG box" evidence="3">
    <location>
        <begin position="7"/>
        <end position="97"/>
    </location>
</feature>